<dbReference type="Proteomes" id="UP001302573">
    <property type="component" value="Unassembled WGS sequence"/>
</dbReference>
<dbReference type="RefSeq" id="WP_323453395.1">
    <property type="nucleotide sequence ID" value="NZ_JAYFUI010000123.1"/>
</dbReference>
<dbReference type="EMBL" id="JAYFUI010000123">
    <property type="protein sequence ID" value="MEA5672256.1"/>
    <property type="molecule type" value="Genomic_DNA"/>
</dbReference>
<name>A0ABU5VG34_9PSED</name>
<evidence type="ECO:0000313" key="2">
    <source>
        <dbReference type="Proteomes" id="UP001302573"/>
    </source>
</evidence>
<protein>
    <submittedName>
        <fullName evidence="1">DUF2867 domain-containing protein</fullName>
    </submittedName>
</protein>
<dbReference type="Pfam" id="PF11066">
    <property type="entry name" value="DUF2867"/>
    <property type="match status" value="1"/>
</dbReference>
<evidence type="ECO:0000313" key="1">
    <source>
        <dbReference type="EMBL" id="MEA5672256.1"/>
    </source>
</evidence>
<reference evidence="1 2" key="1">
    <citation type="submission" date="2023-12" db="EMBL/GenBank/DDBJ databases">
        <title>Pseudomonas machongensis sp. nov., isolated from wilted pepper plants (Capsicum annuum).</title>
        <authorList>
            <person name="Qiu M."/>
            <person name="Li Y."/>
            <person name="Liu Q."/>
            <person name="Zhang X."/>
            <person name="Huang Y."/>
            <person name="Guo R."/>
            <person name="Hu M."/>
            <person name="Zhou J."/>
            <person name="Zhou X."/>
        </authorList>
    </citation>
    <scope>NUCLEOTIDE SEQUENCE [LARGE SCALE GENOMIC DNA]</scope>
    <source>
        <strain evidence="1 2">MH2</strain>
    </source>
</reference>
<organism evidence="1 2">
    <name type="scientific">Pseudomonas machongensis</name>
    <dbReference type="NCBI Taxonomy" id="3110229"/>
    <lineage>
        <taxon>Bacteria</taxon>
        <taxon>Pseudomonadati</taxon>
        <taxon>Pseudomonadota</taxon>
        <taxon>Gammaproteobacteria</taxon>
        <taxon>Pseudomonadales</taxon>
        <taxon>Pseudomonadaceae</taxon>
        <taxon>Pseudomonas</taxon>
    </lineage>
</organism>
<keyword evidence="2" id="KW-1185">Reference proteome</keyword>
<accession>A0ABU5VG34</accession>
<gene>
    <name evidence="1" type="ORF">VA602_13000</name>
</gene>
<comment type="caution">
    <text evidence="1">The sequence shown here is derived from an EMBL/GenBank/DDBJ whole genome shotgun (WGS) entry which is preliminary data.</text>
</comment>
<sequence length="173" mass="19096">MPAALICAPKDVRLVAELAQLDFLHCAAVRIGGRVTALQAYCAMTAHIPAWLSAAFRLRDFVSRRFRVADIHGFTPRTAEREPAVGERLDFFTVEAIDAHRLVLTSRDTHLAVMVCLDLTPAGEGVQRLSVTTSVQRYNAFGRLYMIPVGPAHGPIVKRMLKNAVLAFPVEPY</sequence>
<dbReference type="InterPro" id="IPR021295">
    <property type="entry name" value="DUF2867"/>
</dbReference>
<proteinExistence type="predicted"/>